<dbReference type="Pfam" id="PF00923">
    <property type="entry name" value="TAL_FSA"/>
    <property type="match status" value="1"/>
</dbReference>
<comment type="pathway">
    <text evidence="3 11 12">Carbohydrate degradation; pentose phosphate pathway; D-glyceraldehyde 3-phosphate and beta-D-fructose 6-phosphate from D-ribose 5-phosphate and D-xylulose 5-phosphate (non-oxidative stage): step 2/3.</text>
</comment>
<accession>A0A1H6RFD9</accession>
<dbReference type="EC" id="2.2.1.2" evidence="5 11"/>
<evidence type="ECO:0000256" key="5">
    <source>
        <dbReference type="ARBA" id="ARBA00013151"/>
    </source>
</evidence>
<dbReference type="InterPro" id="IPR004730">
    <property type="entry name" value="Transaldolase_1"/>
</dbReference>
<keyword evidence="14" id="KW-1185">Reference proteome</keyword>
<dbReference type="PANTHER" id="PTHR10683">
    <property type="entry name" value="TRANSALDOLASE"/>
    <property type="match status" value="1"/>
</dbReference>
<organism evidence="13 14">
    <name type="scientific">Allopseudospirillum japonicum</name>
    <dbReference type="NCBI Taxonomy" id="64971"/>
    <lineage>
        <taxon>Bacteria</taxon>
        <taxon>Pseudomonadati</taxon>
        <taxon>Pseudomonadota</taxon>
        <taxon>Gammaproteobacteria</taxon>
        <taxon>Oceanospirillales</taxon>
        <taxon>Oceanospirillaceae</taxon>
        <taxon>Allopseudospirillum</taxon>
    </lineage>
</organism>
<sequence length="318" mass="34754">MANKLQQLQQMTLVVADTGDFTAIKALRPQDATTNPSLILQAAQDPNNQALLAQAWADAGKQPMPTEARAQAAVDILAARVGCAIQQSIPGYVSTEVSARLSFDTRATVEKARRMLDLYAGLGGDTQRVLVKIAATWEGIQAAQILEKEGIGCNLTLLFSFAQARACADAGVTLISPFVGRILDWYQAQYPTQDFSGLQDPGVQSVQKIYQYYKTHGYSTIVMGASFRNQGQIESLAGCDRLTISPKLLQALAEDTGQLTRQLHPQASTQTPEDALNAAEFRWQLNEDAMATEKLADGIRRFMQDQQTLENLLVRTFA</sequence>
<evidence type="ECO:0000256" key="7">
    <source>
        <dbReference type="ARBA" id="ARBA00022679"/>
    </source>
</evidence>
<evidence type="ECO:0000256" key="4">
    <source>
        <dbReference type="ARBA" id="ARBA00008012"/>
    </source>
</evidence>
<keyword evidence="7 11" id="KW-0808">Transferase</keyword>
<dbReference type="OrthoDB" id="9809101at2"/>
<dbReference type="GO" id="GO:0004801">
    <property type="term" value="F:transaldolase activity"/>
    <property type="evidence" value="ECO:0007669"/>
    <property type="project" value="UniProtKB-UniRule"/>
</dbReference>
<feature type="active site" description="Schiff-base intermediate with substrate" evidence="11">
    <location>
        <position position="132"/>
    </location>
</feature>
<comment type="function">
    <text evidence="1 11 12">Transaldolase is important for the balance of metabolites in the pentose-phosphate pathway.</text>
</comment>
<dbReference type="PROSITE" id="PS01054">
    <property type="entry name" value="TRANSALDOLASE_1"/>
    <property type="match status" value="1"/>
</dbReference>
<comment type="subcellular location">
    <subcellularLocation>
        <location evidence="2 11">Cytoplasm</location>
    </subcellularLocation>
</comment>
<dbReference type="EMBL" id="FNYH01000003">
    <property type="protein sequence ID" value="SEI50550.1"/>
    <property type="molecule type" value="Genomic_DNA"/>
</dbReference>
<protein>
    <recommendedName>
        <fullName evidence="5 11">Transaldolase</fullName>
        <ecNumber evidence="5 11">2.2.1.2</ecNumber>
    </recommendedName>
</protein>
<evidence type="ECO:0000256" key="1">
    <source>
        <dbReference type="ARBA" id="ARBA00003518"/>
    </source>
</evidence>
<evidence type="ECO:0000256" key="8">
    <source>
        <dbReference type="ARBA" id="ARBA00023126"/>
    </source>
</evidence>
<evidence type="ECO:0000256" key="3">
    <source>
        <dbReference type="ARBA" id="ARBA00004857"/>
    </source>
</evidence>
<gene>
    <name evidence="11" type="primary">tal</name>
    <name evidence="13" type="ORF">SAMN05421831_10367</name>
</gene>
<dbReference type="UniPathway" id="UPA00115">
    <property type="reaction ID" value="UER00414"/>
</dbReference>
<dbReference type="AlphaFoldDB" id="A0A1H6RFD9"/>
<dbReference type="GO" id="GO:0005829">
    <property type="term" value="C:cytosol"/>
    <property type="evidence" value="ECO:0007669"/>
    <property type="project" value="TreeGrafter"/>
</dbReference>
<comment type="similarity">
    <text evidence="4 11 12">Belongs to the transaldolase family. Type 1 subfamily.</text>
</comment>
<reference evidence="14" key="1">
    <citation type="submission" date="2016-10" db="EMBL/GenBank/DDBJ databases">
        <authorList>
            <person name="Varghese N."/>
            <person name="Submissions S."/>
        </authorList>
    </citation>
    <scope>NUCLEOTIDE SEQUENCE [LARGE SCALE GENOMIC DNA]</scope>
    <source>
        <strain evidence="14">DSM 7165</strain>
    </source>
</reference>
<keyword evidence="6 11" id="KW-0963">Cytoplasm</keyword>
<dbReference type="GO" id="GO:0005975">
    <property type="term" value="P:carbohydrate metabolic process"/>
    <property type="evidence" value="ECO:0007669"/>
    <property type="project" value="InterPro"/>
</dbReference>
<dbReference type="Gene3D" id="3.20.20.70">
    <property type="entry name" value="Aldolase class I"/>
    <property type="match status" value="1"/>
</dbReference>
<keyword evidence="9 11" id="KW-0704">Schiff base</keyword>
<evidence type="ECO:0000256" key="11">
    <source>
        <dbReference type="HAMAP-Rule" id="MF_00492"/>
    </source>
</evidence>
<dbReference type="Proteomes" id="UP000242999">
    <property type="component" value="Unassembled WGS sequence"/>
</dbReference>
<evidence type="ECO:0000313" key="14">
    <source>
        <dbReference type="Proteomes" id="UP000242999"/>
    </source>
</evidence>
<evidence type="ECO:0000256" key="2">
    <source>
        <dbReference type="ARBA" id="ARBA00004496"/>
    </source>
</evidence>
<dbReference type="HAMAP" id="MF_00492">
    <property type="entry name" value="Transaldolase_1"/>
    <property type="match status" value="1"/>
</dbReference>
<dbReference type="FunFam" id="3.20.20.70:FF:000002">
    <property type="entry name" value="Transaldolase"/>
    <property type="match status" value="1"/>
</dbReference>
<dbReference type="GO" id="GO:0006098">
    <property type="term" value="P:pentose-phosphate shunt"/>
    <property type="evidence" value="ECO:0007669"/>
    <property type="project" value="UniProtKB-UniRule"/>
</dbReference>
<dbReference type="InterPro" id="IPR013785">
    <property type="entry name" value="Aldolase_TIM"/>
</dbReference>
<dbReference type="STRING" id="64971.SAMN05421831_10367"/>
<proteinExistence type="inferred from homology"/>
<dbReference type="InterPro" id="IPR018225">
    <property type="entry name" value="Transaldolase_AS"/>
</dbReference>
<dbReference type="InterPro" id="IPR001585">
    <property type="entry name" value="TAL/FSA"/>
</dbReference>
<dbReference type="CDD" id="cd00957">
    <property type="entry name" value="Transaldolase_TalAB"/>
    <property type="match status" value="1"/>
</dbReference>
<keyword evidence="8 11" id="KW-0570">Pentose shunt</keyword>
<dbReference type="NCBIfam" id="TIGR00874">
    <property type="entry name" value="talAB"/>
    <property type="match status" value="1"/>
</dbReference>
<dbReference type="SUPFAM" id="SSF51569">
    <property type="entry name" value="Aldolase"/>
    <property type="match status" value="1"/>
</dbReference>
<comment type="catalytic activity">
    <reaction evidence="10 11 12">
        <text>D-sedoheptulose 7-phosphate + D-glyceraldehyde 3-phosphate = D-erythrose 4-phosphate + beta-D-fructose 6-phosphate</text>
        <dbReference type="Rhea" id="RHEA:17053"/>
        <dbReference type="ChEBI" id="CHEBI:16897"/>
        <dbReference type="ChEBI" id="CHEBI:57483"/>
        <dbReference type="ChEBI" id="CHEBI:57634"/>
        <dbReference type="ChEBI" id="CHEBI:59776"/>
        <dbReference type="EC" id="2.2.1.2"/>
    </reaction>
</comment>
<evidence type="ECO:0000256" key="6">
    <source>
        <dbReference type="ARBA" id="ARBA00022490"/>
    </source>
</evidence>
<evidence type="ECO:0000313" key="13">
    <source>
        <dbReference type="EMBL" id="SEI50550.1"/>
    </source>
</evidence>
<evidence type="ECO:0000256" key="9">
    <source>
        <dbReference type="ARBA" id="ARBA00023270"/>
    </source>
</evidence>
<dbReference type="PROSITE" id="PS00958">
    <property type="entry name" value="TRANSALDOLASE_2"/>
    <property type="match status" value="1"/>
</dbReference>
<evidence type="ECO:0000256" key="12">
    <source>
        <dbReference type="RuleBase" id="RU004155"/>
    </source>
</evidence>
<dbReference type="PANTHER" id="PTHR10683:SF18">
    <property type="entry name" value="TRANSALDOLASE"/>
    <property type="match status" value="1"/>
</dbReference>
<name>A0A1H6RFD9_9GAMM</name>
<dbReference type="RefSeq" id="WP_093308728.1">
    <property type="nucleotide sequence ID" value="NZ_FNYH01000003.1"/>
</dbReference>
<evidence type="ECO:0000256" key="10">
    <source>
        <dbReference type="ARBA" id="ARBA00048810"/>
    </source>
</evidence>